<name>A0A6N7ZIU8_9MICO</name>
<sequence length="100" mass="11394">MITRGEAQLLASTYLPGNLRAQIPAVARELGITEDNVRQRCSRAKRKLTQAVRAEMEQPIDLTAAAPRRARCVTARRTPRRRDPPWPPRPTRTRRSPDRA</sequence>
<gene>
    <name evidence="2" type="ORF">GJV82_10775</name>
</gene>
<accession>A0A6N7ZIU8</accession>
<comment type="caution">
    <text evidence="2">The sequence shown here is derived from an EMBL/GenBank/DDBJ whole genome shotgun (WGS) entry which is preliminary data.</text>
</comment>
<dbReference type="SUPFAM" id="SSF88659">
    <property type="entry name" value="Sigma3 and sigma4 domains of RNA polymerase sigma factors"/>
    <property type="match status" value="1"/>
</dbReference>
<dbReference type="Proteomes" id="UP000440668">
    <property type="component" value="Unassembled WGS sequence"/>
</dbReference>
<dbReference type="InterPro" id="IPR036388">
    <property type="entry name" value="WH-like_DNA-bd_sf"/>
</dbReference>
<evidence type="ECO:0000313" key="2">
    <source>
        <dbReference type="EMBL" id="MTG89424.1"/>
    </source>
</evidence>
<dbReference type="InterPro" id="IPR013324">
    <property type="entry name" value="RNA_pol_sigma_r3/r4-like"/>
</dbReference>
<reference evidence="2 3" key="1">
    <citation type="submission" date="2019-11" db="EMBL/GenBank/DDBJ databases">
        <title>Cellulosimicrobium composti sp. nov. isolated from a compost.</title>
        <authorList>
            <person name="Yang Y."/>
        </authorList>
    </citation>
    <scope>NUCLEOTIDE SEQUENCE [LARGE SCALE GENOMIC DNA]</scope>
    <source>
        <strain evidence="2 3">BIT-GX5</strain>
    </source>
</reference>
<protein>
    <recommendedName>
        <fullName evidence="4">RNA polymerase sigma-70 region 4 domain-containing protein</fullName>
    </recommendedName>
</protein>
<proteinExistence type="predicted"/>
<feature type="compositionally biased region" description="Low complexity" evidence="1">
    <location>
        <begin position="63"/>
        <end position="76"/>
    </location>
</feature>
<organism evidence="2 3">
    <name type="scientific">Cellulosimicrobium composti</name>
    <dbReference type="NCBI Taxonomy" id="2672572"/>
    <lineage>
        <taxon>Bacteria</taxon>
        <taxon>Bacillati</taxon>
        <taxon>Actinomycetota</taxon>
        <taxon>Actinomycetes</taxon>
        <taxon>Micrococcales</taxon>
        <taxon>Promicromonosporaceae</taxon>
        <taxon>Cellulosimicrobium</taxon>
    </lineage>
</organism>
<evidence type="ECO:0000256" key="1">
    <source>
        <dbReference type="SAM" id="MobiDB-lite"/>
    </source>
</evidence>
<dbReference type="AlphaFoldDB" id="A0A6N7ZIU8"/>
<dbReference type="RefSeq" id="WP_155099223.1">
    <property type="nucleotide sequence ID" value="NZ_WMKA01000022.1"/>
</dbReference>
<dbReference type="Gene3D" id="1.10.10.10">
    <property type="entry name" value="Winged helix-like DNA-binding domain superfamily/Winged helix DNA-binding domain"/>
    <property type="match status" value="1"/>
</dbReference>
<evidence type="ECO:0008006" key="4">
    <source>
        <dbReference type="Google" id="ProtNLM"/>
    </source>
</evidence>
<feature type="region of interest" description="Disordered" evidence="1">
    <location>
        <begin position="58"/>
        <end position="100"/>
    </location>
</feature>
<dbReference type="EMBL" id="WMKA01000022">
    <property type="protein sequence ID" value="MTG89424.1"/>
    <property type="molecule type" value="Genomic_DNA"/>
</dbReference>
<evidence type="ECO:0000313" key="3">
    <source>
        <dbReference type="Proteomes" id="UP000440668"/>
    </source>
</evidence>